<protein>
    <submittedName>
        <fullName evidence="2">Uncharacterized protein</fullName>
    </submittedName>
</protein>
<keyword evidence="3" id="KW-1185">Reference proteome</keyword>
<comment type="caution">
    <text evidence="2">The sequence shown here is derived from an EMBL/GenBank/DDBJ whole genome shotgun (WGS) entry which is preliminary data.</text>
</comment>
<proteinExistence type="predicted"/>
<organism evidence="2 3">
    <name type="scientific">Mycena belliarum</name>
    <dbReference type="NCBI Taxonomy" id="1033014"/>
    <lineage>
        <taxon>Eukaryota</taxon>
        <taxon>Fungi</taxon>
        <taxon>Dikarya</taxon>
        <taxon>Basidiomycota</taxon>
        <taxon>Agaricomycotina</taxon>
        <taxon>Agaricomycetes</taxon>
        <taxon>Agaricomycetidae</taxon>
        <taxon>Agaricales</taxon>
        <taxon>Marasmiineae</taxon>
        <taxon>Mycenaceae</taxon>
        <taxon>Mycena</taxon>
    </lineage>
</organism>
<feature type="non-terminal residue" evidence="2">
    <location>
        <position position="1"/>
    </location>
</feature>
<reference evidence="2" key="1">
    <citation type="submission" date="2023-03" db="EMBL/GenBank/DDBJ databases">
        <title>Massive genome expansion in bonnet fungi (Mycena s.s.) driven by repeated elements and novel gene families across ecological guilds.</title>
        <authorList>
            <consortium name="Lawrence Berkeley National Laboratory"/>
            <person name="Harder C.B."/>
            <person name="Miyauchi S."/>
            <person name="Viragh M."/>
            <person name="Kuo A."/>
            <person name="Thoen E."/>
            <person name="Andreopoulos B."/>
            <person name="Lu D."/>
            <person name="Skrede I."/>
            <person name="Drula E."/>
            <person name="Henrissat B."/>
            <person name="Morin E."/>
            <person name="Kohler A."/>
            <person name="Barry K."/>
            <person name="LaButti K."/>
            <person name="Morin E."/>
            <person name="Salamov A."/>
            <person name="Lipzen A."/>
            <person name="Mereny Z."/>
            <person name="Hegedus B."/>
            <person name="Baldrian P."/>
            <person name="Stursova M."/>
            <person name="Weitz H."/>
            <person name="Taylor A."/>
            <person name="Grigoriev I.V."/>
            <person name="Nagy L.G."/>
            <person name="Martin F."/>
            <person name="Kauserud H."/>
        </authorList>
    </citation>
    <scope>NUCLEOTIDE SEQUENCE</scope>
    <source>
        <strain evidence="2">CBHHK173m</strain>
    </source>
</reference>
<dbReference type="EMBL" id="JARJCN010000015">
    <property type="protein sequence ID" value="KAJ7094027.1"/>
    <property type="molecule type" value="Genomic_DNA"/>
</dbReference>
<dbReference type="Proteomes" id="UP001222325">
    <property type="component" value="Unassembled WGS sequence"/>
</dbReference>
<evidence type="ECO:0000313" key="2">
    <source>
        <dbReference type="EMBL" id="KAJ7094027.1"/>
    </source>
</evidence>
<feature type="region of interest" description="Disordered" evidence="1">
    <location>
        <begin position="156"/>
        <end position="183"/>
    </location>
</feature>
<evidence type="ECO:0000256" key="1">
    <source>
        <dbReference type="SAM" id="MobiDB-lite"/>
    </source>
</evidence>
<accession>A0AAD6XWZ2</accession>
<sequence length="183" mass="20755">MSTERATFPWRRPVEQPPPLLGVIENGRPTPSYVLAWVCDSTTFFKNLGGGELGKVDYCNFSDVVSNNWRTRPKFGFGLHPIPYPGTDGNFYLIVMFNDSEANHIARVRNLTEDPLIASARVAMGVDQDKSLEKTLQWLRWPLNWLQAEERLRRMALLPQQPEESDSDSSEGKGSDEPELEDS</sequence>
<gene>
    <name evidence="2" type="ORF">B0H15DRAFT_831635</name>
</gene>
<evidence type="ECO:0000313" key="3">
    <source>
        <dbReference type="Proteomes" id="UP001222325"/>
    </source>
</evidence>
<dbReference type="AlphaFoldDB" id="A0AAD6XWZ2"/>
<name>A0AAD6XWZ2_9AGAR</name>